<dbReference type="EMBL" id="BTSY01000005">
    <property type="protein sequence ID" value="GMT27102.1"/>
    <property type="molecule type" value="Genomic_DNA"/>
</dbReference>
<feature type="transmembrane region" description="Helical" evidence="2">
    <location>
        <begin position="108"/>
        <end position="126"/>
    </location>
</feature>
<keyword evidence="2" id="KW-0472">Membrane</keyword>
<keyword evidence="2" id="KW-0812">Transmembrane</keyword>
<name>A0AAV5WAQ9_9BILA</name>
<dbReference type="GO" id="GO:0016020">
    <property type="term" value="C:membrane"/>
    <property type="evidence" value="ECO:0007669"/>
    <property type="project" value="InterPro"/>
</dbReference>
<protein>
    <recommendedName>
        <fullName evidence="5">G protein-coupled receptor</fullName>
    </recommendedName>
</protein>
<dbReference type="PANTHER" id="PTHR23128">
    <property type="entry name" value="SERPENTINE RECEPTOR, CLASS E (EPSILON)-RELATED"/>
    <property type="match status" value="1"/>
</dbReference>
<feature type="transmembrane region" description="Helical" evidence="2">
    <location>
        <begin position="73"/>
        <end position="93"/>
    </location>
</feature>
<dbReference type="Proteomes" id="UP001432322">
    <property type="component" value="Unassembled WGS sequence"/>
</dbReference>
<dbReference type="AlphaFoldDB" id="A0AAV5WAQ9"/>
<evidence type="ECO:0000313" key="4">
    <source>
        <dbReference type="Proteomes" id="UP001432322"/>
    </source>
</evidence>
<dbReference type="Pfam" id="PF03125">
    <property type="entry name" value="Sre"/>
    <property type="match status" value="1"/>
</dbReference>
<evidence type="ECO:0000313" key="3">
    <source>
        <dbReference type="EMBL" id="GMT27102.1"/>
    </source>
</evidence>
<reference evidence="3" key="1">
    <citation type="submission" date="2023-10" db="EMBL/GenBank/DDBJ databases">
        <title>Genome assembly of Pristionchus species.</title>
        <authorList>
            <person name="Yoshida K."/>
            <person name="Sommer R.J."/>
        </authorList>
    </citation>
    <scope>NUCLEOTIDE SEQUENCE</scope>
    <source>
        <strain evidence="3">RS5133</strain>
    </source>
</reference>
<feature type="non-terminal residue" evidence="3">
    <location>
        <position position="174"/>
    </location>
</feature>
<accession>A0AAV5WAQ9</accession>
<gene>
    <name evidence="3" type="ORF">PFISCL1PPCAC_18399</name>
</gene>
<evidence type="ECO:0000256" key="1">
    <source>
        <dbReference type="ARBA" id="ARBA00006803"/>
    </source>
</evidence>
<dbReference type="GO" id="GO:0007606">
    <property type="term" value="P:sensory perception of chemical stimulus"/>
    <property type="evidence" value="ECO:0007669"/>
    <property type="project" value="InterPro"/>
</dbReference>
<feature type="transmembrane region" description="Helical" evidence="2">
    <location>
        <begin position="150"/>
        <end position="172"/>
    </location>
</feature>
<comment type="similarity">
    <text evidence="1">Belongs to the nematode receptor-like protein sre family.</text>
</comment>
<sequence>QMSSFLAMSRGTNKTVWIPFFIRSERLPEDVQEVYGAFVACEVLGHIFSLIACIFGMTVFYRTRALHFNLTQTILNAFYVGPPYILLRIPLILMETGIIEYESIADDVIVIISLIRMWLFVDLYHFEVNIAVERFFALIYVKTYEKIPRIYVSAIILLVNAAFSMIVAYLLIYS</sequence>
<keyword evidence="2" id="KW-1133">Transmembrane helix</keyword>
<keyword evidence="4" id="KW-1185">Reference proteome</keyword>
<evidence type="ECO:0008006" key="5">
    <source>
        <dbReference type="Google" id="ProtNLM"/>
    </source>
</evidence>
<comment type="caution">
    <text evidence="3">The sequence shown here is derived from an EMBL/GenBank/DDBJ whole genome shotgun (WGS) entry which is preliminary data.</text>
</comment>
<feature type="non-terminal residue" evidence="3">
    <location>
        <position position="1"/>
    </location>
</feature>
<dbReference type="PANTHER" id="PTHR23128:SF132">
    <property type="entry name" value="SERPENTINE RECEPTOR, CLASS E (EPSILON)-RELATED"/>
    <property type="match status" value="1"/>
</dbReference>
<dbReference type="InterPro" id="IPR004151">
    <property type="entry name" value="7TM_GPCR_serpentine_rcpt_Sre"/>
</dbReference>
<feature type="transmembrane region" description="Helical" evidence="2">
    <location>
        <begin position="34"/>
        <end position="61"/>
    </location>
</feature>
<organism evidence="3 4">
    <name type="scientific">Pristionchus fissidentatus</name>
    <dbReference type="NCBI Taxonomy" id="1538716"/>
    <lineage>
        <taxon>Eukaryota</taxon>
        <taxon>Metazoa</taxon>
        <taxon>Ecdysozoa</taxon>
        <taxon>Nematoda</taxon>
        <taxon>Chromadorea</taxon>
        <taxon>Rhabditida</taxon>
        <taxon>Rhabditina</taxon>
        <taxon>Diplogasteromorpha</taxon>
        <taxon>Diplogasteroidea</taxon>
        <taxon>Neodiplogasteridae</taxon>
        <taxon>Pristionchus</taxon>
    </lineage>
</organism>
<evidence type="ECO:0000256" key="2">
    <source>
        <dbReference type="SAM" id="Phobius"/>
    </source>
</evidence>
<proteinExistence type="inferred from homology"/>